<evidence type="ECO:0000313" key="3">
    <source>
        <dbReference type="Proteomes" id="UP001501771"/>
    </source>
</evidence>
<dbReference type="Proteomes" id="UP001501771">
    <property type="component" value="Unassembled WGS sequence"/>
</dbReference>
<dbReference type="RefSeq" id="WP_344150738.1">
    <property type="nucleotide sequence ID" value="NZ_BAAAQR010000005.1"/>
</dbReference>
<keyword evidence="3" id="KW-1185">Reference proteome</keyword>
<proteinExistence type="predicted"/>
<feature type="chain" id="PRO_5045279411" description="Lipoprotein" evidence="1">
    <location>
        <begin position="26"/>
        <end position="148"/>
    </location>
</feature>
<accession>A0ABP5LEE0</accession>
<keyword evidence="1" id="KW-0732">Signal</keyword>
<dbReference type="PROSITE" id="PS51257">
    <property type="entry name" value="PROKAR_LIPOPROTEIN"/>
    <property type="match status" value="1"/>
</dbReference>
<evidence type="ECO:0000256" key="1">
    <source>
        <dbReference type="SAM" id="SignalP"/>
    </source>
</evidence>
<evidence type="ECO:0008006" key="4">
    <source>
        <dbReference type="Google" id="ProtNLM"/>
    </source>
</evidence>
<reference evidence="3" key="1">
    <citation type="journal article" date="2019" name="Int. J. Syst. Evol. Microbiol.">
        <title>The Global Catalogue of Microorganisms (GCM) 10K type strain sequencing project: providing services to taxonomists for standard genome sequencing and annotation.</title>
        <authorList>
            <consortium name="The Broad Institute Genomics Platform"/>
            <consortium name="The Broad Institute Genome Sequencing Center for Infectious Disease"/>
            <person name="Wu L."/>
            <person name="Ma J."/>
        </authorList>
    </citation>
    <scope>NUCLEOTIDE SEQUENCE [LARGE SCALE GENOMIC DNA]</scope>
    <source>
        <strain evidence="3">JCM 16022</strain>
    </source>
</reference>
<name>A0ABP5LEE0_9ACTN</name>
<comment type="caution">
    <text evidence="2">The sequence shown here is derived from an EMBL/GenBank/DDBJ whole genome shotgun (WGS) entry which is preliminary data.</text>
</comment>
<evidence type="ECO:0000313" key="2">
    <source>
        <dbReference type="EMBL" id="GAA2145069.1"/>
    </source>
</evidence>
<dbReference type="EMBL" id="BAAAQR010000005">
    <property type="protein sequence ID" value="GAA2145069.1"/>
    <property type="molecule type" value="Genomic_DNA"/>
</dbReference>
<sequence>MRTSTFRHLLGAPACLLLAAASAVACQSSAPHHAHVTDRPTNQTTYFAQYGVSTRAYKPGRLNPSVDGSLYVRGMQWTVWDDRRAAGDGIAHVNDCIPDCADGHYTTYRVTVRLAQPRELCGSQFFTAIRVRGPGYHMSARRSGVACR</sequence>
<gene>
    <name evidence="2" type="ORF">GCM10009844_19360</name>
</gene>
<protein>
    <recommendedName>
        <fullName evidence="4">Lipoprotein</fullName>
    </recommendedName>
</protein>
<feature type="signal peptide" evidence="1">
    <location>
        <begin position="1"/>
        <end position="25"/>
    </location>
</feature>
<organism evidence="2 3">
    <name type="scientific">Nocardioides koreensis</name>
    <dbReference type="NCBI Taxonomy" id="433651"/>
    <lineage>
        <taxon>Bacteria</taxon>
        <taxon>Bacillati</taxon>
        <taxon>Actinomycetota</taxon>
        <taxon>Actinomycetes</taxon>
        <taxon>Propionibacteriales</taxon>
        <taxon>Nocardioidaceae</taxon>
        <taxon>Nocardioides</taxon>
    </lineage>
</organism>